<keyword evidence="1" id="KW-0812">Transmembrane</keyword>
<name>X1CHP3_9ZZZZ</name>
<feature type="non-terminal residue" evidence="2">
    <location>
        <position position="54"/>
    </location>
</feature>
<accession>X1CHP3</accession>
<evidence type="ECO:0000256" key="1">
    <source>
        <dbReference type="SAM" id="Phobius"/>
    </source>
</evidence>
<evidence type="ECO:0000313" key="2">
    <source>
        <dbReference type="EMBL" id="GAG95783.1"/>
    </source>
</evidence>
<reference evidence="2" key="1">
    <citation type="journal article" date="2014" name="Front. Microbiol.">
        <title>High frequency of phylogenetically diverse reductive dehalogenase-homologous genes in deep subseafloor sedimentary metagenomes.</title>
        <authorList>
            <person name="Kawai M."/>
            <person name="Futagami T."/>
            <person name="Toyoda A."/>
            <person name="Takaki Y."/>
            <person name="Nishi S."/>
            <person name="Hori S."/>
            <person name="Arai W."/>
            <person name="Tsubouchi T."/>
            <person name="Morono Y."/>
            <person name="Uchiyama I."/>
            <person name="Ito T."/>
            <person name="Fujiyama A."/>
            <person name="Inagaki F."/>
            <person name="Takami H."/>
        </authorList>
    </citation>
    <scope>NUCLEOTIDE SEQUENCE</scope>
    <source>
        <strain evidence="2">Expedition CK06-06</strain>
    </source>
</reference>
<organism evidence="2">
    <name type="scientific">marine sediment metagenome</name>
    <dbReference type="NCBI Taxonomy" id="412755"/>
    <lineage>
        <taxon>unclassified sequences</taxon>
        <taxon>metagenomes</taxon>
        <taxon>ecological metagenomes</taxon>
    </lineage>
</organism>
<dbReference type="AlphaFoldDB" id="X1CHP3"/>
<proteinExistence type="predicted"/>
<gene>
    <name evidence="2" type="ORF">S01H4_38985</name>
</gene>
<dbReference type="EMBL" id="BART01021071">
    <property type="protein sequence ID" value="GAG95783.1"/>
    <property type="molecule type" value="Genomic_DNA"/>
</dbReference>
<feature type="transmembrane region" description="Helical" evidence="1">
    <location>
        <begin position="6"/>
        <end position="24"/>
    </location>
</feature>
<keyword evidence="1" id="KW-0472">Membrane</keyword>
<sequence length="54" mass="5742">MNYMGILYGFIGGLSFGVTGYLKNKSKDSWGTSWDWVKLIPTLAISAVVGAVAG</sequence>
<protein>
    <submittedName>
        <fullName evidence="2">Uncharacterized protein</fullName>
    </submittedName>
</protein>
<comment type="caution">
    <text evidence="2">The sequence shown here is derived from an EMBL/GenBank/DDBJ whole genome shotgun (WGS) entry which is preliminary data.</text>
</comment>
<keyword evidence="1" id="KW-1133">Transmembrane helix</keyword>